<keyword evidence="3" id="KW-0231">Viral genome packaging</keyword>
<name>A0A5P8DA36_9CAUD</name>
<evidence type="ECO:0000256" key="3">
    <source>
        <dbReference type="ARBA" id="ARBA00023219"/>
    </source>
</evidence>
<keyword evidence="2" id="KW-1160">Virus entry into host cell</keyword>
<proteinExistence type="predicted"/>
<keyword evidence="6" id="KW-1185">Reference proteome</keyword>
<organism evidence="5 6">
    <name type="scientific">Gordonia phage Tanis</name>
    <dbReference type="NCBI Taxonomy" id="2652415"/>
    <lineage>
        <taxon>Viruses</taxon>
        <taxon>Duplodnaviria</taxon>
        <taxon>Heunggongvirae</taxon>
        <taxon>Uroviricota</taxon>
        <taxon>Caudoviricetes</taxon>
        <taxon>Deejayvirinae</taxon>
        <taxon>Tanisvirus</taxon>
        <taxon>Tanisvirus tanis</taxon>
    </lineage>
</organism>
<evidence type="ECO:0000313" key="5">
    <source>
        <dbReference type="EMBL" id="QFP95591.1"/>
    </source>
</evidence>
<feature type="region of interest" description="Disordered" evidence="4">
    <location>
        <begin position="15"/>
        <end position="47"/>
    </location>
</feature>
<accession>A0A5P8DA36</accession>
<reference evidence="5 6" key="1">
    <citation type="submission" date="2019-08" db="EMBL/GenBank/DDBJ databases">
        <authorList>
            <person name="Kliewer B."/>
            <person name="Abdul Cader I."/>
            <person name="Barger N.T."/>
            <person name="Kapinos A.P."/>
            <person name="Panggabean A.F."/>
            <person name="Remijas L.E."/>
            <person name="Thai J."/>
            <person name="Torres N.C."/>
            <person name="Ngo R."/>
            <person name="Freise A.C."/>
            <person name="Moberg-Parker J."/>
            <person name="Garlena R.A."/>
            <person name="Russell D.A."/>
            <person name="Pope W.H."/>
            <person name="Jacobs-Sera D."/>
            <person name="Hatfull G.F."/>
        </authorList>
    </citation>
    <scope>NUCLEOTIDE SEQUENCE [LARGE SCALE GENOMIC DNA]</scope>
</reference>
<evidence type="ECO:0000256" key="2">
    <source>
        <dbReference type="ARBA" id="ARBA00023009"/>
    </source>
</evidence>
<evidence type="ECO:0000256" key="4">
    <source>
        <dbReference type="SAM" id="MobiDB-lite"/>
    </source>
</evidence>
<dbReference type="EMBL" id="MN284904">
    <property type="protein sequence ID" value="QFP95591.1"/>
    <property type="molecule type" value="Genomic_DNA"/>
</dbReference>
<keyword evidence="2" id="KW-1171">Viral genome ejection through host cell envelope</keyword>
<dbReference type="KEGG" id="vg:55623487"/>
<protein>
    <submittedName>
        <fullName evidence="5">Portal protein</fullName>
    </submittedName>
</protein>
<dbReference type="GeneID" id="55623487"/>
<evidence type="ECO:0000256" key="1">
    <source>
        <dbReference type="ARBA" id="ARBA00022950"/>
    </source>
</evidence>
<feature type="compositionally biased region" description="Polar residues" evidence="4">
    <location>
        <begin position="15"/>
        <end position="35"/>
    </location>
</feature>
<keyword evidence="2" id="KW-1162">Viral penetration into host cytoplasm</keyword>
<keyword evidence="1" id="KW-0118">Viral capsid assembly</keyword>
<evidence type="ECO:0000313" key="6">
    <source>
        <dbReference type="Proteomes" id="UP000326288"/>
    </source>
</evidence>
<dbReference type="InterPro" id="IPR006944">
    <property type="entry name" value="Phage/GTA_portal"/>
</dbReference>
<keyword evidence="1" id="KW-1188">Viral release from host cell</keyword>
<gene>
    <name evidence="5" type="primary">17</name>
    <name evidence="5" type="ORF">SEA_TANIS_17</name>
</gene>
<dbReference type="Pfam" id="PF04860">
    <property type="entry name" value="Phage_portal"/>
    <property type="match status" value="1"/>
</dbReference>
<dbReference type="RefSeq" id="YP_009852851.1">
    <property type="nucleotide sequence ID" value="NC_048817.1"/>
</dbReference>
<sequence>MASFSKKMRNAYNAFSTPQTTSSELTPEVFGSTSYGVRPDRTRNASGTMGERSIITAIYTRIGIDIASIQMRHVRLDDQERFKDNIDSGLNNCLTVEANIDQASRDFRQDIAMTLCSEGFLAIVPVDTSLNPAQSSSYDILTMRVGKIVAWHPRHVRVSLYNDRNGQRQEIMVSKENVAIVTNPLYAIMNEPNSTLQRLVRKLNLLDSVDEASASGKLDLLIQLPYVIKSEARRQQAEQRRSDIEEQLRGSQYGIAYTDGTEKVTQLNRPAENNLMGQVTYLTTMLYGQLGITEEVLNGTADEKTMLNYWNRTIEPIVAAITESMHRTFLSKTARSQSQAIRFFRDPFRLVPIENIAEIADKFTRNEIMSSNEFRQVVGMSPSGDPKADQLVNSNMPQVEAPVVEGAVVEDDGTGEMVNGAMDSLNTKIDEMFAELGGED</sequence>
<dbReference type="Proteomes" id="UP000326288">
    <property type="component" value="Segment"/>
</dbReference>